<dbReference type="Proteomes" id="UP001229421">
    <property type="component" value="Unassembled WGS sequence"/>
</dbReference>
<feature type="region of interest" description="Disordered" evidence="1">
    <location>
        <begin position="111"/>
        <end position="130"/>
    </location>
</feature>
<feature type="compositionally biased region" description="Basic and acidic residues" evidence="1">
    <location>
        <begin position="64"/>
        <end position="76"/>
    </location>
</feature>
<gene>
    <name evidence="2" type="ORF">QVD17_30824</name>
</gene>
<protein>
    <submittedName>
        <fullName evidence="2">Uncharacterized protein</fullName>
    </submittedName>
</protein>
<evidence type="ECO:0000256" key="1">
    <source>
        <dbReference type="SAM" id="MobiDB-lite"/>
    </source>
</evidence>
<comment type="caution">
    <text evidence="2">The sequence shown here is derived from an EMBL/GenBank/DDBJ whole genome shotgun (WGS) entry which is preliminary data.</text>
</comment>
<dbReference type="AlphaFoldDB" id="A0AAD8NML4"/>
<reference evidence="2" key="1">
    <citation type="journal article" date="2023" name="bioRxiv">
        <title>Improved chromosome-level genome assembly for marigold (Tagetes erecta).</title>
        <authorList>
            <person name="Jiang F."/>
            <person name="Yuan L."/>
            <person name="Wang S."/>
            <person name="Wang H."/>
            <person name="Xu D."/>
            <person name="Wang A."/>
            <person name="Fan W."/>
        </authorList>
    </citation>
    <scope>NUCLEOTIDE SEQUENCE</scope>
    <source>
        <strain evidence="2">WSJ</strain>
        <tissue evidence="2">Leaf</tissue>
    </source>
</reference>
<feature type="region of interest" description="Disordered" evidence="1">
    <location>
        <begin position="62"/>
        <end position="81"/>
    </location>
</feature>
<accession>A0AAD8NML4</accession>
<feature type="region of interest" description="Disordered" evidence="1">
    <location>
        <begin position="1"/>
        <end position="39"/>
    </location>
</feature>
<feature type="compositionally biased region" description="Basic and acidic residues" evidence="1">
    <location>
        <begin position="117"/>
        <end position="130"/>
    </location>
</feature>
<sequence length="130" mass="14096">MLEVEAATLSAEKEKPAKSIASPHATPIEAKKQSSADHMAPQVIQQETMKPTNAAIALKATAETQEKTNVEREETSPNKTLKQKLAAEMQITNTKKPKISYTKDMALDISMASPKEVTAKSSKETTTEPS</sequence>
<evidence type="ECO:0000313" key="3">
    <source>
        <dbReference type="Proteomes" id="UP001229421"/>
    </source>
</evidence>
<dbReference type="EMBL" id="JAUHHV010000008">
    <property type="protein sequence ID" value="KAK1415054.1"/>
    <property type="molecule type" value="Genomic_DNA"/>
</dbReference>
<proteinExistence type="predicted"/>
<name>A0AAD8NML4_TARER</name>
<evidence type="ECO:0000313" key="2">
    <source>
        <dbReference type="EMBL" id="KAK1415054.1"/>
    </source>
</evidence>
<keyword evidence="3" id="KW-1185">Reference proteome</keyword>
<organism evidence="2 3">
    <name type="scientific">Tagetes erecta</name>
    <name type="common">African marigold</name>
    <dbReference type="NCBI Taxonomy" id="13708"/>
    <lineage>
        <taxon>Eukaryota</taxon>
        <taxon>Viridiplantae</taxon>
        <taxon>Streptophyta</taxon>
        <taxon>Embryophyta</taxon>
        <taxon>Tracheophyta</taxon>
        <taxon>Spermatophyta</taxon>
        <taxon>Magnoliopsida</taxon>
        <taxon>eudicotyledons</taxon>
        <taxon>Gunneridae</taxon>
        <taxon>Pentapetalae</taxon>
        <taxon>asterids</taxon>
        <taxon>campanulids</taxon>
        <taxon>Asterales</taxon>
        <taxon>Asteraceae</taxon>
        <taxon>Asteroideae</taxon>
        <taxon>Heliantheae alliance</taxon>
        <taxon>Tageteae</taxon>
        <taxon>Tagetes</taxon>
    </lineage>
</organism>